<dbReference type="InterPro" id="IPR001431">
    <property type="entry name" value="Pept_M16_Zn_BS"/>
</dbReference>
<evidence type="ECO:0000259" key="5">
    <source>
        <dbReference type="Pfam" id="PF05193"/>
    </source>
</evidence>
<feature type="domain" description="Peptidase M16 C-terminal" evidence="5">
    <location>
        <begin position="179"/>
        <end position="374"/>
    </location>
</feature>
<dbReference type="Pfam" id="PF00675">
    <property type="entry name" value="Peptidase_M16"/>
    <property type="match status" value="1"/>
</dbReference>
<dbReference type="InterPro" id="IPR011249">
    <property type="entry name" value="Metalloenz_LuxS/M16"/>
</dbReference>
<evidence type="ECO:0000313" key="6">
    <source>
        <dbReference type="EMBL" id="GAA2004753.1"/>
    </source>
</evidence>
<evidence type="ECO:0000313" key="7">
    <source>
        <dbReference type="Proteomes" id="UP001500755"/>
    </source>
</evidence>
<dbReference type="InterPro" id="IPR007863">
    <property type="entry name" value="Peptidase_M16_C"/>
</dbReference>
<dbReference type="PANTHER" id="PTHR11851:SF49">
    <property type="entry name" value="MITOCHONDRIAL-PROCESSING PEPTIDASE SUBUNIT ALPHA"/>
    <property type="match status" value="1"/>
</dbReference>
<dbReference type="InterPro" id="IPR050361">
    <property type="entry name" value="MPP/UQCRC_Complex"/>
</dbReference>
<dbReference type="PANTHER" id="PTHR11851">
    <property type="entry name" value="METALLOPROTEASE"/>
    <property type="match status" value="1"/>
</dbReference>
<feature type="domain" description="Peptidase M16 N-terminal" evidence="4">
    <location>
        <begin position="23"/>
        <end position="170"/>
    </location>
</feature>
<accession>A0ABP5EQ71</accession>
<name>A0ABP5EQ71_9MICO</name>
<evidence type="ECO:0000259" key="4">
    <source>
        <dbReference type="Pfam" id="PF00675"/>
    </source>
</evidence>
<dbReference type="InterPro" id="IPR011765">
    <property type="entry name" value="Pept_M16_N"/>
</dbReference>
<dbReference type="Pfam" id="PF05193">
    <property type="entry name" value="Peptidase_M16_C"/>
    <property type="match status" value="1"/>
</dbReference>
<evidence type="ECO:0000256" key="3">
    <source>
        <dbReference type="SAM" id="MobiDB-lite"/>
    </source>
</evidence>
<organism evidence="6 7">
    <name type="scientific">Brevibacterium samyangense</name>
    <dbReference type="NCBI Taxonomy" id="366888"/>
    <lineage>
        <taxon>Bacteria</taxon>
        <taxon>Bacillati</taxon>
        <taxon>Actinomycetota</taxon>
        <taxon>Actinomycetes</taxon>
        <taxon>Micrococcales</taxon>
        <taxon>Brevibacteriaceae</taxon>
        <taxon>Brevibacterium</taxon>
    </lineage>
</organism>
<gene>
    <name evidence="6" type="ORF">GCM10009755_12840</name>
</gene>
<dbReference type="Proteomes" id="UP001500755">
    <property type="component" value="Unassembled WGS sequence"/>
</dbReference>
<evidence type="ECO:0000256" key="2">
    <source>
        <dbReference type="RuleBase" id="RU004447"/>
    </source>
</evidence>
<evidence type="ECO:0000256" key="1">
    <source>
        <dbReference type="ARBA" id="ARBA00007261"/>
    </source>
</evidence>
<dbReference type="RefSeq" id="WP_344308042.1">
    <property type="nucleotide sequence ID" value="NZ_BAAANO010000012.1"/>
</dbReference>
<keyword evidence="7" id="KW-1185">Reference proteome</keyword>
<dbReference type="PROSITE" id="PS00143">
    <property type="entry name" value="INSULINASE"/>
    <property type="match status" value="1"/>
</dbReference>
<dbReference type="Gene3D" id="3.30.830.10">
    <property type="entry name" value="Metalloenzyme, LuxS/M16 peptidase-like"/>
    <property type="match status" value="2"/>
</dbReference>
<comment type="caution">
    <text evidence="6">The sequence shown here is derived from an EMBL/GenBank/DDBJ whole genome shotgun (WGS) entry which is preliminary data.</text>
</comment>
<reference evidence="7" key="1">
    <citation type="journal article" date="2019" name="Int. J. Syst. Evol. Microbiol.">
        <title>The Global Catalogue of Microorganisms (GCM) 10K type strain sequencing project: providing services to taxonomists for standard genome sequencing and annotation.</title>
        <authorList>
            <consortium name="The Broad Institute Genomics Platform"/>
            <consortium name="The Broad Institute Genome Sequencing Center for Infectious Disease"/>
            <person name="Wu L."/>
            <person name="Ma J."/>
        </authorList>
    </citation>
    <scope>NUCLEOTIDE SEQUENCE [LARGE SCALE GENOMIC DNA]</scope>
    <source>
        <strain evidence="7">JCM 14546</strain>
    </source>
</reference>
<dbReference type="EMBL" id="BAAANO010000012">
    <property type="protein sequence ID" value="GAA2004753.1"/>
    <property type="molecule type" value="Genomic_DNA"/>
</dbReference>
<dbReference type="SUPFAM" id="SSF63411">
    <property type="entry name" value="LuxS/MPP-like metallohydrolase"/>
    <property type="match status" value="2"/>
</dbReference>
<proteinExistence type="inferred from homology"/>
<sequence>MHTVELQGEGSGVKRTVLPSGIRVITETMPTLASETVGIWVDSGSRDETDRTAGSTHFLEHMLFKGTRTRTARQIAETFDRTGGESNAATAKEYTCYYSRCLVDDLPVVTQLLWDMVLDSLIDPAEFERERGVIIEELAMDADDPTDVLYESFDSFVFGDHPLGRPIGATKEQIAALPHEVLLEHHAANYIGPRLVFAAAGGQSHEAVVEQVLAATAHLPVPQAPGHTTEQPTAEAPAGSRPLAGSRPGRPERTAPGFRSGTLLVDKETEQQGIILGVPGLPEAHPDRFTFSVMYSLLGGGMSSRLFQSVREEHGLAYSVHCFASRYQDAGQFGIYAGCSPAQAQAVVDLCAAEFARLATQTPAEDEVAAVIAQASGSTMLGLESSAARMNRLARLEMSGQPFESPMDALARVRAVTPEMVRDLAARLHAQDAALVTVGPAKSLHLPD</sequence>
<comment type="similarity">
    <text evidence="1 2">Belongs to the peptidase M16 family.</text>
</comment>
<protein>
    <submittedName>
        <fullName evidence="6">Pitrilysin family protein</fullName>
    </submittedName>
</protein>
<feature type="region of interest" description="Disordered" evidence="3">
    <location>
        <begin position="221"/>
        <end position="258"/>
    </location>
</feature>